<keyword evidence="3" id="KW-1185">Reference proteome</keyword>
<gene>
    <name evidence="2" type="ORF">SpAn4DRAFT_1531</name>
</gene>
<keyword evidence="1" id="KW-0732">Signal</keyword>
<dbReference type="RefSeq" id="WP_021169292.1">
    <property type="nucleotide sequence ID" value="NZ_CTRP01000003.1"/>
</dbReference>
<organism evidence="2 3">
    <name type="scientific">Sporomusa ovata</name>
    <dbReference type="NCBI Taxonomy" id="2378"/>
    <lineage>
        <taxon>Bacteria</taxon>
        <taxon>Bacillati</taxon>
        <taxon>Bacillota</taxon>
        <taxon>Negativicutes</taxon>
        <taxon>Selenomonadales</taxon>
        <taxon>Sporomusaceae</taxon>
        <taxon>Sporomusa</taxon>
    </lineage>
</organism>
<dbReference type="Proteomes" id="UP000049855">
    <property type="component" value="Unassembled WGS sequence"/>
</dbReference>
<sequence>MVNKKITALFVTLMLMISAIAVPVSAQAAGELTVVGKLAIIEKTIYGTTQTGALTDRIDKVEEEVYGSKTQEALLPRVDNLYVHVLETTEQAPSVLTKLNAVEWTLTHRVSDNPVKVRVEKLETMMNGSPATGSVDSRLRKLLKLAYTDGQVEVIAMKVPKDTLIKIKTLSTLNSKQSKVGDTVALGVAEDVTIDGILVFPQGASGIGKILKVQSAKNFGRDAKLDISFDSAHAADGSAVATILGEKAKEETKSLAKAAGASVAGMIILGPVGIIGGAFISGKEANIPIGSELYIQTQEDTEVYGIRVK</sequence>
<name>A0A0U1KT05_9FIRM</name>
<evidence type="ECO:0000313" key="3">
    <source>
        <dbReference type="Proteomes" id="UP000049855"/>
    </source>
</evidence>
<protein>
    <submittedName>
        <fullName evidence="2">Uncharacterized protein</fullName>
    </submittedName>
</protein>
<accession>A0A0U1KT05</accession>
<feature type="signal peptide" evidence="1">
    <location>
        <begin position="1"/>
        <end position="28"/>
    </location>
</feature>
<proteinExistence type="predicted"/>
<dbReference type="AlphaFoldDB" id="A0A0U1KT05"/>
<dbReference type="EMBL" id="CTRP01000003">
    <property type="protein sequence ID" value="CQR70562.1"/>
    <property type="molecule type" value="Genomic_DNA"/>
</dbReference>
<feature type="chain" id="PRO_5006710528" evidence="1">
    <location>
        <begin position="29"/>
        <end position="309"/>
    </location>
</feature>
<reference evidence="3" key="1">
    <citation type="submission" date="2015-03" db="EMBL/GenBank/DDBJ databases">
        <authorList>
            <person name="Nijsse Bart"/>
        </authorList>
    </citation>
    <scope>NUCLEOTIDE SEQUENCE [LARGE SCALE GENOMIC DNA]</scope>
</reference>
<evidence type="ECO:0000313" key="2">
    <source>
        <dbReference type="EMBL" id="CQR70562.1"/>
    </source>
</evidence>
<evidence type="ECO:0000256" key="1">
    <source>
        <dbReference type="SAM" id="SignalP"/>
    </source>
</evidence>